<keyword evidence="9 12" id="KW-1133">Transmembrane helix</keyword>
<evidence type="ECO:0000256" key="4">
    <source>
        <dbReference type="ARBA" id="ARBA00022475"/>
    </source>
</evidence>
<evidence type="ECO:0000256" key="7">
    <source>
        <dbReference type="ARBA" id="ARBA00022692"/>
    </source>
</evidence>
<feature type="transmembrane region" description="Helical" evidence="12">
    <location>
        <begin position="240"/>
        <end position="258"/>
    </location>
</feature>
<dbReference type="InterPro" id="IPR006037">
    <property type="entry name" value="RCK_C"/>
</dbReference>
<dbReference type="InterPro" id="IPR038770">
    <property type="entry name" value="Na+/solute_symporter_sf"/>
</dbReference>
<feature type="transmembrane region" description="Helical" evidence="12">
    <location>
        <begin position="331"/>
        <end position="352"/>
    </location>
</feature>
<evidence type="ECO:0000256" key="11">
    <source>
        <dbReference type="ARBA" id="ARBA00023136"/>
    </source>
</evidence>
<keyword evidence="4" id="KW-1003">Cell membrane</keyword>
<keyword evidence="6" id="KW-0633">Potassium transport</keyword>
<keyword evidence="15" id="KW-1185">Reference proteome</keyword>
<evidence type="ECO:0000313" key="14">
    <source>
        <dbReference type="EMBL" id="KAA0876560.1"/>
    </source>
</evidence>
<dbReference type="GO" id="GO:1902600">
    <property type="term" value="P:proton transmembrane transport"/>
    <property type="evidence" value="ECO:0007669"/>
    <property type="project" value="InterPro"/>
</dbReference>
<dbReference type="EMBL" id="SMRS01000001">
    <property type="protein sequence ID" value="KAA0876560.1"/>
    <property type="molecule type" value="Genomic_DNA"/>
</dbReference>
<evidence type="ECO:0000256" key="1">
    <source>
        <dbReference type="ARBA" id="ARBA00004651"/>
    </source>
</evidence>
<dbReference type="InterPro" id="IPR016169">
    <property type="entry name" value="FAD-bd_PCMH_sub2"/>
</dbReference>
<dbReference type="InterPro" id="IPR036721">
    <property type="entry name" value="RCK_C_sf"/>
</dbReference>
<dbReference type="SMART" id="SM01091">
    <property type="entry name" value="CorC_HlyC"/>
    <property type="match status" value="1"/>
</dbReference>
<organism evidence="14 15">
    <name type="scientific">Nitrincola tapanii</name>
    <dbReference type="NCBI Taxonomy" id="1708751"/>
    <lineage>
        <taxon>Bacteria</taxon>
        <taxon>Pseudomonadati</taxon>
        <taxon>Pseudomonadota</taxon>
        <taxon>Gammaproteobacteria</taxon>
        <taxon>Oceanospirillales</taxon>
        <taxon>Oceanospirillaceae</taxon>
        <taxon>Nitrincola</taxon>
    </lineage>
</organism>
<evidence type="ECO:0000256" key="3">
    <source>
        <dbReference type="ARBA" id="ARBA00022449"/>
    </source>
</evidence>
<dbReference type="Pfam" id="PF03471">
    <property type="entry name" value="CorC_HlyC"/>
    <property type="match status" value="1"/>
</dbReference>
<feature type="transmembrane region" description="Helical" evidence="12">
    <location>
        <begin position="358"/>
        <end position="380"/>
    </location>
</feature>
<reference evidence="14 15" key="1">
    <citation type="submission" date="2019-03" db="EMBL/GenBank/DDBJ databases">
        <title>Nitrincola sp. nov. isolated from an Indian soda lake.</title>
        <authorList>
            <person name="Joshi A."/>
            <person name="Thite S.V."/>
            <person name="Joseph N."/>
            <person name="Dhotre D."/>
            <person name="Moorthy M."/>
            <person name="Shouche Y.S."/>
        </authorList>
    </citation>
    <scope>NUCLEOTIDE SEQUENCE [LARGE SCALE GENOMIC DNA]</scope>
    <source>
        <strain evidence="14 15">MEB193</strain>
    </source>
</reference>
<dbReference type="PANTHER" id="PTHR32507">
    <property type="entry name" value="NA(+)/H(+) ANTIPORTER 1"/>
    <property type="match status" value="1"/>
</dbReference>
<feature type="transmembrane region" description="Helical" evidence="12">
    <location>
        <begin position="185"/>
        <end position="206"/>
    </location>
</feature>
<dbReference type="GO" id="GO:0006813">
    <property type="term" value="P:potassium ion transport"/>
    <property type="evidence" value="ECO:0007669"/>
    <property type="project" value="UniProtKB-KW"/>
</dbReference>
<dbReference type="InterPro" id="IPR005170">
    <property type="entry name" value="Transptr-assoc_dom"/>
</dbReference>
<dbReference type="InterPro" id="IPR036318">
    <property type="entry name" value="FAD-bd_PCMH-like_sf"/>
</dbReference>
<dbReference type="SUPFAM" id="SSF116726">
    <property type="entry name" value="TrkA C-terminal domain-like"/>
    <property type="match status" value="1"/>
</dbReference>
<dbReference type="NCBIfam" id="NF003716">
    <property type="entry name" value="PRK05326.1-3"/>
    <property type="match status" value="1"/>
</dbReference>
<feature type="transmembrane region" description="Helical" evidence="12">
    <location>
        <begin position="300"/>
        <end position="319"/>
    </location>
</feature>
<evidence type="ECO:0000256" key="8">
    <source>
        <dbReference type="ARBA" id="ARBA00022958"/>
    </source>
</evidence>
<dbReference type="Gene3D" id="1.20.1530.20">
    <property type="match status" value="1"/>
</dbReference>
<keyword evidence="3" id="KW-0050">Antiport</keyword>
<accession>A0A5A9W6Z1</accession>
<sequence length="572" mass="62041">MILTLFFAAATLVISILLSPLSNRIGMPVLLLFLGIGMLVGQNSYIPLLPTDTETTFLIGHLALAIILLDGGMRTRAETFRVGLKPAITLATIGVVITAGITGLAAVWIFDLPLLYGLLIGTIISSTDAAAVFALLQNHGLRLNQRVSATLEIESGSNDPMAIFLTIVLLELITRDTPPQLWDALWLLIKQISLGALGGLLGGWLLAKLIQRVHLLAAFYPLLVTAAGLTVFAGTYLLDGSGFLAIYLMGVLVGNRCQKKLSDILQVHDGLAWLAQLCLFLILGLMLAPEEKMAYIGEGLMLALVLILVARPLSVFLTLWPFGFRWREQLFIAWVGLRGAVPIVLAIFPLMAGIDQAHLFPTVAFIVVVLSLIVQGGTLARMARWLKLELPAEAKPLQEIPLEWGGEKAHQLMIFELDGEHWTPPRTLEGIRLPPDIVISALLRDHQLLPYHAQTQLQPQDRLAVIGPIETQAPLAKLFSSAESIPALKETTFFGLFELNANITLADLQQGFGIPIEGEAQISLGDYLAQNLPNHPVVGDRVKVGPVTLVVKAIEGDTILRVGLKLAKADKN</sequence>
<keyword evidence="2" id="KW-0813">Transport</keyword>
<feature type="domain" description="RCK C-terminal" evidence="13">
    <location>
        <begin position="397"/>
        <end position="481"/>
    </location>
</feature>
<dbReference type="GO" id="GO:0008324">
    <property type="term" value="F:monoatomic cation transmembrane transporter activity"/>
    <property type="evidence" value="ECO:0007669"/>
    <property type="project" value="InterPro"/>
</dbReference>
<feature type="transmembrane region" description="Helical" evidence="12">
    <location>
        <begin position="57"/>
        <end position="75"/>
    </location>
</feature>
<comment type="subcellular location">
    <subcellularLocation>
        <location evidence="1">Cell membrane</location>
        <topology evidence="1">Multi-pass membrane protein</topology>
    </subcellularLocation>
</comment>
<dbReference type="InterPro" id="IPR006153">
    <property type="entry name" value="Cation/H_exchanger_TM"/>
</dbReference>
<name>A0A5A9W6Z1_9GAMM</name>
<feature type="transmembrane region" description="Helical" evidence="12">
    <location>
        <begin position="157"/>
        <end position="173"/>
    </location>
</feature>
<dbReference type="Gene3D" id="3.30.70.1450">
    <property type="entry name" value="Regulator of K+ conductance, C-terminal domain"/>
    <property type="match status" value="1"/>
</dbReference>
<dbReference type="SUPFAM" id="SSF56176">
    <property type="entry name" value="FAD-binding/transporter-associated domain-like"/>
    <property type="match status" value="1"/>
</dbReference>
<dbReference type="NCBIfam" id="NF003715">
    <property type="entry name" value="PRK05326.1-2"/>
    <property type="match status" value="1"/>
</dbReference>
<dbReference type="Gene3D" id="3.30.465.10">
    <property type="match status" value="1"/>
</dbReference>
<feature type="transmembrane region" description="Helical" evidence="12">
    <location>
        <begin position="213"/>
        <end position="234"/>
    </location>
</feature>
<dbReference type="PANTHER" id="PTHR32507:SF7">
    <property type="entry name" value="K(+)_H(+) ANTIPORTER NHAP2"/>
    <property type="match status" value="1"/>
</dbReference>
<keyword evidence="10" id="KW-0406">Ion transport</keyword>
<dbReference type="Proteomes" id="UP000325302">
    <property type="component" value="Unassembled WGS sequence"/>
</dbReference>
<keyword evidence="7 12" id="KW-0812">Transmembrane</keyword>
<comment type="caution">
    <text evidence="14">The sequence shown here is derived from an EMBL/GenBank/DDBJ whole genome shotgun (WGS) entry which is preliminary data.</text>
</comment>
<dbReference type="GO" id="GO:0015297">
    <property type="term" value="F:antiporter activity"/>
    <property type="evidence" value="ECO:0007669"/>
    <property type="project" value="UniProtKB-KW"/>
</dbReference>
<dbReference type="AlphaFoldDB" id="A0A5A9W6Z1"/>
<evidence type="ECO:0000256" key="6">
    <source>
        <dbReference type="ARBA" id="ARBA00022538"/>
    </source>
</evidence>
<evidence type="ECO:0000256" key="12">
    <source>
        <dbReference type="SAM" id="Phobius"/>
    </source>
</evidence>
<evidence type="ECO:0000256" key="2">
    <source>
        <dbReference type="ARBA" id="ARBA00022448"/>
    </source>
</evidence>
<gene>
    <name evidence="14" type="ORF">E1H14_02245</name>
</gene>
<dbReference type="OrthoDB" id="9810759at2"/>
<keyword evidence="5" id="KW-0997">Cell inner membrane</keyword>
<evidence type="ECO:0000256" key="10">
    <source>
        <dbReference type="ARBA" id="ARBA00023065"/>
    </source>
</evidence>
<dbReference type="GO" id="GO:0050660">
    <property type="term" value="F:flavin adenine dinucleotide binding"/>
    <property type="evidence" value="ECO:0007669"/>
    <property type="project" value="InterPro"/>
</dbReference>
<feature type="transmembrane region" description="Helical" evidence="12">
    <location>
        <begin position="116"/>
        <end position="136"/>
    </location>
</feature>
<keyword evidence="11 12" id="KW-0472">Membrane</keyword>
<protein>
    <submittedName>
        <fullName evidence="14">Potassium/proton antiporter</fullName>
    </submittedName>
</protein>
<evidence type="ECO:0000259" key="13">
    <source>
        <dbReference type="PROSITE" id="PS51202"/>
    </source>
</evidence>
<dbReference type="NCBIfam" id="NF003714">
    <property type="entry name" value="PRK05326.1-1"/>
    <property type="match status" value="1"/>
</dbReference>
<proteinExistence type="predicted"/>
<feature type="transmembrane region" description="Helical" evidence="12">
    <location>
        <begin position="87"/>
        <end position="110"/>
    </location>
</feature>
<dbReference type="Pfam" id="PF00999">
    <property type="entry name" value="Na_H_Exchanger"/>
    <property type="match status" value="1"/>
</dbReference>
<dbReference type="GO" id="GO:0005886">
    <property type="term" value="C:plasma membrane"/>
    <property type="evidence" value="ECO:0007669"/>
    <property type="project" value="UniProtKB-SubCell"/>
</dbReference>
<feature type="transmembrane region" description="Helical" evidence="12">
    <location>
        <begin position="270"/>
        <end position="288"/>
    </location>
</feature>
<evidence type="ECO:0000313" key="15">
    <source>
        <dbReference type="Proteomes" id="UP000325302"/>
    </source>
</evidence>
<evidence type="ECO:0000256" key="9">
    <source>
        <dbReference type="ARBA" id="ARBA00022989"/>
    </source>
</evidence>
<dbReference type="RefSeq" id="WP_149389810.1">
    <property type="nucleotide sequence ID" value="NZ_SMRS01000001.1"/>
</dbReference>
<keyword evidence="8" id="KW-0630">Potassium</keyword>
<evidence type="ECO:0000256" key="5">
    <source>
        <dbReference type="ARBA" id="ARBA00022519"/>
    </source>
</evidence>
<dbReference type="PROSITE" id="PS51202">
    <property type="entry name" value="RCK_C"/>
    <property type="match status" value="1"/>
</dbReference>